<dbReference type="SUPFAM" id="SSF64376">
    <property type="entry name" value="YlxR-like"/>
    <property type="match status" value="1"/>
</dbReference>
<dbReference type="Pfam" id="PF04296">
    <property type="entry name" value="YlxR"/>
    <property type="match status" value="1"/>
</dbReference>
<keyword evidence="3" id="KW-1185">Reference proteome</keyword>
<dbReference type="Proteomes" id="UP001575181">
    <property type="component" value="Unassembled WGS sequence"/>
</dbReference>
<evidence type="ECO:0000313" key="3">
    <source>
        <dbReference type="Proteomes" id="UP001575181"/>
    </source>
</evidence>
<evidence type="ECO:0000313" key="2">
    <source>
        <dbReference type="EMBL" id="MFA9460734.1"/>
    </source>
</evidence>
<dbReference type="InterPro" id="IPR029064">
    <property type="entry name" value="Ribosomal_eL30-like_sf"/>
</dbReference>
<dbReference type="InterPro" id="IPR037465">
    <property type="entry name" value="YlxR"/>
</dbReference>
<dbReference type="RefSeq" id="WP_373655522.1">
    <property type="nucleotide sequence ID" value="NZ_JBGUAW010000005.1"/>
</dbReference>
<protein>
    <submittedName>
        <fullName evidence="2">DUF448 domain-containing protein</fullName>
    </submittedName>
</protein>
<dbReference type="Gene3D" id="3.30.1330.30">
    <property type="match status" value="1"/>
</dbReference>
<dbReference type="PANTHER" id="PTHR34215">
    <property type="entry name" value="BLL0784 PROTEIN"/>
    <property type="match status" value="1"/>
</dbReference>
<feature type="domain" description="YlxR" evidence="1">
    <location>
        <begin position="6"/>
        <end position="79"/>
    </location>
</feature>
<gene>
    <name evidence="2" type="ORF">ACERLL_07845</name>
</gene>
<organism evidence="2 3">
    <name type="scientific">Thiohalorhabdus methylotrophus</name>
    <dbReference type="NCBI Taxonomy" id="3242694"/>
    <lineage>
        <taxon>Bacteria</taxon>
        <taxon>Pseudomonadati</taxon>
        <taxon>Pseudomonadota</taxon>
        <taxon>Gammaproteobacteria</taxon>
        <taxon>Thiohalorhabdales</taxon>
        <taxon>Thiohalorhabdaceae</taxon>
        <taxon>Thiohalorhabdus</taxon>
    </lineage>
</organism>
<accession>A0ABV4TVY5</accession>
<sequence>MANPERQCCACRQVHPKGELLRFVLGPNRLPVLDLRDKLPGRGAYLCPRRACIRKGLQPKGVPRALEAKPPEQSAEELRIEALDGLERLLREQLGHAHRFGAVVWGSDRVTDALSAGQADWVLIAVDAAQRTVTDMCSRAGGDRVFRAPAKSELGGVLGPAEVGVATVTHPRMADKIQALAVRWNRLREENGDGQG</sequence>
<reference evidence="2 3" key="1">
    <citation type="submission" date="2024-08" db="EMBL/GenBank/DDBJ databases">
        <title>Whole-genome sequencing of halo(alkali)philic microorganisms from hypersaline lakes.</title>
        <authorList>
            <person name="Sorokin D.Y."/>
            <person name="Merkel A.Y."/>
            <person name="Messina E."/>
            <person name="Yakimov M."/>
        </authorList>
    </citation>
    <scope>NUCLEOTIDE SEQUENCE [LARGE SCALE GENOMIC DNA]</scope>
    <source>
        <strain evidence="2 3">Cl-TMA</strain>
    </source>
</reference>
<dbReference type="InterPro" id="IPR007393">
    <property type="entry name" value="YlxR_dom"/>
</dbReference>
<dbReference type="Gene3D" id="3.30.1230.10">
    <property type="entry name" value="YlxR-like"/>
    <property type="match status" value="1"/>
</dbReference>
<name>A0ABV4TVY5_9GAMM</name>
<dbReference type="SUPFAM" id="SSF55315">
    <property type="entry name" value="L30e-like"/>
    <property type="match status" value="1"/>
</dbReference>
<dbReference type="EMBL" id="JBGUAW010000005">
    <property type="protein sequence ID" value="MFA9460734.1"/>
    <property type="molecule type" value="Genomic_DNA"/>
</dbReference>
<proteinExistence type="predicted"/>
<comment type="caution">
    <text evidence="2">The sequence shown here is derived from an EMBL/GenBank/DDBJ whole genome shotgun (WGS) entry which is preliminary data.</text>
</comment>
<dbReference type="InterPro" id="IPR035931">
    <property type="entry name" value="YlxR-like_sf"/>
</dbReference>
<dbReference type="PANTHER" id="PTHR34215:SF1">
    <property type="entry name" value="YLXR DOMAIN-CONTAINING PROTEIN"/>
    <property type="match status" value="1"/>
</dbReference>
<evidence type="ECO:0000259" key="1">
    <source>
        <dbReference type="Pfam" id="PF04296"/>
    </source>
</evidence>